<keyword evidence="6" id="KW-1185">Reference proteome</keyword>
<gene>
    <name evidence="5" type="ORF">FA15DRAFT_674195</name>
</gene>
<feature type="domain" description="RRM" evidence="4">
    <location>
        <begin position="77"/>
        <end position="152"/>
    </location>
</feature>
<feature type="compositionally biased region" description="Polar residues" evidence="3">
    <location>
        <begin position="429"/>
        <end position="441"/>
    </location>
</feature>
<dbReference type="Pfam" id="PF00076">
    <property type="entry name" value="RRM_1"/>
    <property type="match status" value="1"/>
</dbReference>
<dbReference type="SMART" id="SM00360">
    <property type="entry name" value="RRM"/>
    <property type="match status" value="1"/>
</dbReference>
<dbReference type="PANTHER" id="PTHR23236">
    <property type="entry name" value="EUKARYOTIC TRANSLATION INITIATION FACTOR 4B/4H"/>
    <property type="match status" value="1"/>
</dbReference>
<feature type="compositionally biased region" description="Polar residues" evidence="3">
    <location>
        <begin position="204"/>
        <end position="215"/>
    </location>
</feature>
<feature type="compositionally biased region" description="Basic and acidic residues" evidence="3">
    <location>
        <begin position="152"/>
        <end position="179"/>
    </location>
</feature>
<proteinExistence type="predicted"/>
<sequence>MPPKKAKKIALSEFLGDGGLGSWADEMDQLPSAPAPKNDDESGQTSDSRFGRRDDYSRPERSGIPREDVPLPTAPPYTAFVGNLAFDLVEDDIANHFSELKINTVKIIKDKDDRPKGFGYVEFQSLEDLKQAIAQSNTSLSGRTIRVSVAEPPKERTGFGGQDRDDDSKFDNPWRRDGPLPDLPGRGDGGRRRFEPGTGAPAERTSSLTDTVSDWRSSRPPRASAPPPAESDTGSFRRKGSAQFAGDGAADKEDSWTIGGRFKAATAGEEGGSRFGSARPRGEFTPKESVADEGDWRGSSRPARAFVKPSGSPTDSTPPTPQRRKLELLPRSGNVSKSPSPLSSPKLASQAAGASRANPFGAAKPVDVTQREKEVESRIEREREIQKDRAPLSRTTSRTGSDRNAATRVATPPPTTQVRGAGSPKPIPTSLNSTVRPSLSFANVAAKKDGSDAGANTEQDATTEKAS</sequence>
<feature type="region of interest" description="Disordered" evidence="3">
    <location>
        <begin position="135"/>
        <end position="467"/>
    </location>
</feature>
<dbReference type="InterPro" id="IPR035979">
    <property type="entry name" value="RBD_domain_sf"/>
</dbReference>
<feature type="compositionally biased region" description="Low complexity" evidence="3">
    <location>
        <begin position="336"/>
        <end position="352"/>
    </location>
</feature>
<feature type="compositionally biased region" description="Polar residues" evidence="3">
    <location>
        <begin position="393"/>
        <end position="404"/>
    </location>
</feature>
<dbReference type="STRING" id="230819.A0A5C3KHM3"/>
<evidence type="ECO:0000259" key="4">
    <source>
        <dbReference type="PROSITE" id="PS50102"/>
    </source>
</evidence>
<evidence type="ECO:0000256" key="1">
    <source>
        <dbReference type="ARBA" id="ARBA00022884"/>
    </source>
</evidence>
<feature type="compositionally biased region" description="Basic and acidic residues" evidence="3">
    <location>
        <begin position="280"/>
        <end position="298"/>
    </location>
</feature>
<organism evidence="5 6">
    <name type="scientific">Coprinopsis marcescibilis</name>
    <name type="common">Agaric fungus</name>
    <name type="synonym">Psathyrella marcescibilis</name>
    <dbReference type="NCBI Taxonomy" id="230819"/>
    <lineage>
        <taxon>Eukaryota</taxon>
        <taxon>Fungi</taxon>
        <taxon>Dikarya</taxon>
        <taxon>Basidiomycota</taxon>
        <taxon>Agaricomycotina</taxon>
        <taxon>Agaricomycetes</taxon>
        <taxon>Agaricomycetidae</taxon>
        <taxon>Agaricales</taxon>
        <taxon>Agaricineae</taxon>
        <taxon>Psathyrellaceae</taxon>
        <taxon>Coprinopsis</taxon>
    </lineage>
</organism>
<reference evidence="5 6" key="1">
    <citation type="journal article" date="2019" name="Nat. Ecol. Evol.">
        <title>Megaphylogeny resolves global patterns of mushroom evolution.</title>
        <authorList>
            <person name="Varga T."/>
            <person name="Krizsan K."/>
            <person name="Foldi C."/>
            <person name="Dima B."/>
            <person name="Sanchez-Garcia M."/>
            <person name="Sanchez-Ramirez S."/>
            <person name="Szollosi G.J."/>
            <person name="Szarkandi J.G."/>
            <person name="Papp V."/>
            <person name="Albert L."/>
            <person name="Andreopoulos W."/>
            <person name="Angelini C."/>
            <person name="Antonin V."/>
            <person name="Barry K.W."/>
            <person name="Bougher N.L."/>
            <person name="Buchanan P."/>
            <person name="Buyck B."/>
            <person name="Bense V."/>
            <person name="Catcheside P."/>
            <person name="Chovatia M."/>
            <person name="Cooper J."/>
            <person name="Damon W."/>
            <person name="Desjardin D."/>
            <person name="Finy P."/>
            <person name="Geml J."/>
            <person name="Haridas S."/>
            <person name="Hughes K."/>
            <person name="Justo A."/>
            <person name="Karasinski D."/>
            <person name="Kautmanova I."/>
            <person name="Kiss B."/>
            <person name="Kocsube S."/>
            <person name="Kotiranta H."/>
            <person name="LaButti K.M."/>
            <person name="Lechner B.E."/>
            <person name="Liimatainen K."/>
            <person name="Lipzen A."/>
            <person name="Lukacs Z."/>
            <person name="Mihaltcheva S."/>
            <person name="Morgado L.N."/>
            <person name="Niskanen T."/>
            <person name="Noordeloos M.E."/>
            <person name="Ohm R.A."/>
            <person name="Ortiz-Santana B."/>
            <person name="Ovrebo C."/>
            <person name="Racz N."/>
            <person name="Riley R."/>
            <person name="Savchenko A."/>
            <person name="Shiryaev A."/>
            <person name="Soop K."/>
            <person name="Spirin V."/>
            <person name="Szebenyi C."/>
            <person name="Tomsovsky M."/>
            <person name="Tulloss R.E."/>
            <person name="Uehling J."/>
            <person name="Grigoriev I.V."/>
            <person name="Vagvolgyi C."/>
            <person name="Papp T."/>
            <person name="Martin F.M."/>
            <person name="Miettinen O."/>
            <person name="Hibbett D.S."/>
            <person name="Nagy L.G."/>
        </authorList>
    </citation>
    <scope>NUCLEOTIDE SEQUENCE [LARGE SCALE GENOMIC DNA]</scope>
    <source>
        <strain evidence="5 6">CBS 121175</strain>
    </source>
</reference>
<dbReference type="EMBL" id="ML210329">
    <property type="protein sequence ID" value="TFK19689.1"/>
    <property type="molecule type" value="Genomic_DNA"/>
</dbReference>
<dbReference type="AlphaFoldDB" id="A0A5C3KHM3"/>
<dbReference type="PROSITE" id="PS50102">
    <property type="entry name" value="RRM"/>
    <property type="match status" value="1"/>
</dbReference>
<evidence type="ECO:0000313" key="6">
    <source>
        <dbReference type="Proteomes" id="UP000307440"/>
    </source>
</evidence>
<feature type="region of interest" description="Disordered" evidence="3">
    <location>
        <begin position="22"/>
        <end position="75"/>
    </location>
</feature>
<keyword evidence="1 2" id="KW-0694">RNA-binding</keyword>
<dbReference type="GO" id="GO:0003723">
    <property type="term" value="F:RNA binding"/>
    <property type="evidence" value="ECO:0007669"/>
    <property type="project" value="UniProtKB-UniRule"/>
</dbReference>
<accession>A0A5C3KHM3</accession>
<feature type="compositionally biased region" description="Basic and acidic residues" evidence="3">
    <location>
        <begin position="49"/>
        <end position="69"/>
    </location>
</feature>
<name>A0A5C3KHM3_COPMA</name>
<dbReference type="SUPFAM" id="SSF54928">
    <property type="entry name" value="RNA-binding domain, RBD"/>
    <property type="match status" value="1"/>
</dbReference>
<dbReference type="GO" id="GO:0005730">
    <property type="term" value="C:nucleolus"/>
    <property type="evidence" value="ECO:0007669"/>
    <property type="project" value="TreeGrafter"/>
</dbReference>
<dbReference type="OrthoDB" id="48651at2759"/>
<feature type="compositionally biased region" description="Basic and acidic residues" evidence="3">
    <location>
        <begin position="369"/>
        <end position="391"/>
    </location>
</feature>
<protein>
    <submittedName>
        <fullName evidence="5">RNA-binding domain-containing protein</fullName>
    </submittedName>
</protein>
<evidence type="ECO:0000313" key="5">
    <source>
        <dbReference type="EMBL" id="TFK19689.1"/>
    </source>
</evidence>
<evidence type="ECO:0000256" key="3">
    <source>
        <dbReference type="SAM" id="MobiDB-lite"/>
    </source>
</evidence>
<evidence type="ECO:0000256" key="2">
    <source>
        <dbReference type="PROSITE-ProRule" id="PRU00176"/>
    </source>
</evidence>
<dbReference type="InterPro" id="IPR000504">
    <property type="entry name" value="RRM_dom"/>
</dbReference>
<dbReference type="Gene3D" id="3.30.70.330">
    <property type="match status" value="1"/>
</dbReference>
<dbReference type="Proteomes" id="UP000307440">
    <property type="component" value="Unassembled WGS sequence"/>
</dbReference>
<dbReference type="InterPro" id="IPR012677">
    <property type="entry name" value="Nucleotide-bd_a/b_plait_sf"/>
</dbReference>
<dbReference type="PANTHER" id="PTHR23236:SF11">
    <property type="entry name" value="EUKARYOTIC TRANSLATION INITIATION FACTOR 4H"/>
    <property type="match status" value="1"/>
</dbReference>